<dbReference type="EMBL" id="CAUJNA010000263">
    <property type="protein sequence ID" value="CAJ1374580.1"/>
    <property type="molecule type" value="Genomic_DNA"/>
</dbReference>
<evidence type="ECO:0000313" key="2">
    <source>
        <dbReference type="Proteomes" id="UP001178507"/>
    </source>
</evidence>
<dbReference type="InterPro" id="IPR049232">
    <property type="entry name" value="DUF6829"/>
</dbReference>
<sequence>MGAALPGCHTCRPGPENSNKSLRPFLQALKEAGGVEKTPDAEGNKRFLELLNHSFPELAIYRQGRIQVSPGVEEIGNSPTEYYRTVGAIIALLACYSSSLNEEFGLECVSAGKRGPMSLDQAPGKFLNMGNRPVDYYQFCERFARQMESEADWWGMMIFLVIHDVGKSDEFRKAVNETLPPNQRTDDHDKALASALKSDALKRRLLPSVAELSPARQASITAGFSTNFQLPQLGQGEIACINFRGLLELDRKYLLNGSLDYYFYHSIFDIAGASCNEKYIFPLALVPVYMGFTQAMDNLIARLIEQPKTDERTLYFNFLYTNFQRSYSQYDQEFSTLCESRVFCHETGLATLRVLAMTRNSYKNPAKVTELLLGDMQLLVQELAGSPVGPQIMLYYGPDLLRMSLGEDLTDPSGQNMMDALEALGCLYRKARKTLALATSGDYQYQLNVAPLVTVIRKAKDWKGGKQLREVVSGVRIKNNDLHTEGIVELT</sequence>
<evidence type="ECO:0000313" key="1">
    <source>
        <dbReference type="EMBL" id="CAJ1374580.1"/>
    </source>
</evidence>
<dbReference type="AlphaFoldDB" id="A0AA36MNK5"/>
<organism evidence="1 2">
    <name type="scientific">Effrenium voratum</name>
    <dbReference type="NCBI Taxonomy" id="2562239"/>
    <lineage>
        <taxon>Eukaryota</taxon>
        <taxon>Sar</taxon>
        <taxon>Alveolata</taxon>
        <taxon>Dinophyceae</taxon>
        <taxon>Suessiales</taxon>
        <taxon>Symbiodiniaceae</taxon>
        <taxon>Effrenium</taxon>
    </lineage>
</organism>
<protein>
    <submittedName>
        <fullName evidence="1">Uncharacterized protein</fullName>
    </submittedName>
</protein>
<dbReference type="Proteomes" id="UP001178507">
    <property type="component" value="Unassembled WGS sequence"/>
</dbReference>
<keyword evidence="2" id="KW-1185">Reference proteome</keyword>
<reference evidence="1" key="1">
    <citation type="submission" date="2023-08" db="EMBL/GenBank/DDBJ databases">
        <authorList>
            <person name="Chen Y."/>
            <person name="Shah S."/>
            <person name="Dougan E. K."/>
            <person name="Thang M."/>
            <person name="Chan C."/>
        </authorList>
    </citation>
    <scope>NUCLEOTIDE SEQUENCE</scope>
</reference>
<gene>
    <name evidence="1" type="ORF">EVOR1521_LOCUS4101</name>
</gene>
<proteinExistence type="predicted"/>
<name>A0AA36MNK5_9DINO</name>
<dbReference type="Pfam" id="PF20717">
    <property type="entry name" value="DUF6829"/>
    <property type="match status" value="1"/>
</dbReference>
<comment type="caution">
    <text evidence="1">The sequence shown here is derived from an EMBL/GenBank/DDBJ whole genome shotgun (WGS) entry which is preliminary data.</text>
</comment>
<accession>A0AA36MNK5</accession>